<keyword evidence="2" id="KW-1185">Reference proteome</keyword>
<accession>A0A9E7D0U7</accession>
<evidence type="ECO:0000313" key="1">
    <source>
        <dbReference type="EMBL" id="UOB18745.1"/>
    </source>
</evidence>
<proteinExistence type="predicted"/>
<dbReference type="EMBL" id="CP094358">
    <property type="protein sequence ID" value="UOB18745.1"/>
    <property type="molecule type" value="Genomic_DNA"/>
</dbReference>
<evidence type="ECO:0000313" key="2">
    <source>
        <dbReference type="Proteomes" id="UP000831290"/>
    </source>
</evidence>
<gene>
    <name evidence="1" type="ORF">MQE35_05495</name>
</gene>
<protein>
    <submittedName>
        <fullName evidence="1">Uncharacterized protein</fullName>
    </submittedName>
</protein>
<sequence length="293" mass="33374">MSFKIKYKPLFKLLIHHGYHLNDGKTEFSNMDSEQHEEQLRKYNYSHFLNIRPTHETLQELKNLHMVFKSGNDYIQVLVKTAPNDDARPFISIYSEIVLSFTLEFIDPLMENYSDLILNKEKLYLFTNKKPDTGSGTFPHIPLSSSGTFIDENFKTNEATTENIRKILSADEKKNHLKHIQTHISKNQAIMATTHKTPRVYVEEISKSPPSVAQVETAIPAFAGYTDKAFVEGTDHHTEGIIKPVKIGSLPDFEFLFGDAPDPTTTIEVDLNTDNTVKSAKVNRVNLLYGSRV</sequence>
<reference evidence="1" key="1">
    <citation type="submission" date="2022-03" db="EMBL/GenBank/DDBJ databases">
        <title>Description of Abyssus ytuae gen. nov., sp. nov., a novel member of the family Flavobacteriaceae isolated from the sediment of Mariana Trench.</title>
        <authorList>
            <person name="Zhang J."/>
            <person name="Xu X."/>
        </authorList>
    </citation>
    <scope>NUCLEOTIDE SEQUENCE</scope>
    <source>
        <strain evidence="1">MT3330</strain>
    </source>
</reference>
<name>A0A9E7D0U7_9FLAO</name>
<dbReference type="RefSeq" id="WP_255845362.1">
    <property type="nucleotide sequence ID" value="NZ_CP094358.1"/>
</dbReference>
<dbReference type="Proteomes" id="UP000831290">
    <property type="component" value="Chromosome"/>
</dbReference>
<organism evidence="1 2">
    <name type="scientific">Abyssalbus ytuae</name>
    <dbReference type="NCBI Taxonomy" id="2926907"/>
    <lineage>
        <taxon>Bacteria</taxon>
        <taxon>Pseudomonadati</taxon>
        <taxon>Bacteroidota</taxon>
        <taxon>Flavobacteriia</taxon>
        <taxon>Flavobacteriales</taxon>
        <taxon>Flavobacteriaceae</taxon>
        <taxon>Abyssalbus</taxon>
    </lineage>
</organism>
<dbReference type="KEGG" id="fbm:MQE35_05495"/>
<dbReference type="AlphaFoldDB" id="A0A9E7D0U7"/>